<comment type="caution">
    <text evidence="2">The sequence shown here is derived from an EMBL/GenBank/DDBJ whole genome shotgun (WGS) entry which is preliminary data.</text>
</comment>
<dbReference type="RefSeq" id="WP_133590592.1">
    <property type="nucleotide sequence ID" value="NZ_CP037953.1"/>
</dbReference>
<reference evidence="2 3" key="1">
    <citation type="submission" date="2019-03" db="EMBL/GenBank/DDBJ databases">
        <title>Genomic Encyclopedia of Type Strains, Phase IV (KMG-IV): sequencing the most valuable type-strain genomes for metagenomic binning, comparative biology and taxonomic classification.</title>
        <authorList>
            <person name="Goeker M."/>
        </authorList>
    </citation>
    <scope>NUCLEOTIDE SEQUENCE [LARGE SCALE GENOMIC DNA]</scope>
    <source>
        <strain evidence="2 3">DSM 103792</strain>
    </source>
</reference>
<dbReference type="AlphaFoldDB" id="A0A4R6US35"/>
<keyword evidence="1" id="KW-1133">Transmembrane helix</keyword>
<gene>
    <name evidence="2" type="ORF">EV696_10895</name>
</gene>
<evidence type="ECO:0000256" key="1">
    <source>
        <dbReference type="SAM" id="Phobius"/>
    </source>
</evidence>
<organism evidence="2 3">
    <name type="scientific">Permianibacter aggregans</name>
    <dbReference type="NCBI Taxonomy" id="1510150"/>
    <lineage>
        <taxon>Bacteria</taxon>
        <taxon>Pseudomonadati</taxon>
        <taxon>Pseudomonadota</taxon>
        <taxon>Gammaproteobacteria</taxon>
        <taxon>Pseudomonadales</taxon>
        <taxon>Pseudomonadaceae</taxon>
        <taxon>Permianibacter</taxon>
    </lineage>
</organism>
<name>A0A4R6US35_9GAMM</name>
<dbReference type="Proteomes" id="UP000295375">
    <property type="component" value="Unassembled WGS sequence"/>
</dbReference>
<keyword evidence="1" id="KW-0812">Transmembrane</keyword>
<dbReference type="EMBL" id="SNYM01000008">
    <property type="protein sequence ID" value="TDQ48115.1"/>
    <property type="molecule type" value="Genomic_DNA"/>
</dbReference>
<keyword evidence="3" id="KW-1185">Reference proteome</keyword>
<protein>
    <submittedName>
        <fullName evidence="2">Uncharacterized protein</fullName>
    </submittedName>
</protein>
<feature type="transmembrane region" description="Helical" evidence="1">
    <location>
        <begin position="37"/>
        <end position="59"/>
    </location>
</feature>
<evidence type="ECO:0000313" key="2">
    <source>
        <dbReference type="EMBL" id="TDQ48115.1"/>
    </source>
</evidence>
<evidence type="ECO:0000313" key="3">
    <source>
        <dbReference type="Proteomes" id="UP000295375"/>
    </source>
</evidence>
<feature type="transmembrane region" description="Helical" evidence="1">
    <location>
        <begin position="66"/>
        <end position="87"/>
    </location>
</feature>
<sequence>MRQPIGWRRGIGSTVLGLFAALSVAMLSGTGTATPSIPVLLNATVLLIPLWLAFSLLLLLQRRWWWGLLMLTGLVVMTVLLLVWTGAS</sequence>
<keyword evidence="1" id="KW-0472">Membrane</keyword>
<accession>A0A4R6US35</accession>
<proteinExistence type="predicted"/>